<accession>A0AAV7PWS7</accession>
<sequence length="86" mass="9402">MQTAINKGPLSSSFVLRSADCRGLCGKQMEGRDGPEPEDVDHQGTRAADQDQNAVESSGELDCSRSRGFPSGWRRPPGVSKKRKQR</sequence>
<evidence type="ECO:0000313" key="2">
    <source>
        <dbReference type="EMBL" id="KAJ1131696.1"/>
    </source>
</evidence>
<evidence type="ECO:0000313" key="3">
    <source>
        <dbReference type="Proteomes" id="UP001066276"/>
    </source>
</evidence>
<organism evidence="2 3">
    <name type="scientific">Pleurodeles waltl</name>
    <name type="common">Iberian ribbed newt</name>
    <dbReference type="NCBI Taxonomy" id="8319"/>
    <lineage>
        <taxon>Eukaryota</taxon>
        <taxon>Metazoa</taxon>
        <taxon>Chordata</taxon>
        <taxon>Craniata</taxon>
        <taxon>Vertebrata</taxon>
        <taxon>Euteleostomi</taxon>
        <taxon>Amphibia</taxon>
        <taxon>Batrachia</taxon>
        <taxon>Caudata</taxon>
        <taxon>Salamandroidea</taxon>
        <taxon>Salamandridae</taxon>
        <taxon>Pleurodelinae</taxon>
        <taxon>Pleurodeles</taxon>
    </lineage>
</organism>
<evidence type="ECO:0000256" key="1">
    <source>
        <dbReference type="SAM" id="MobiDB-lite"/>
    </source>
</evidence>
<dbReference type="Proteomes" id="UP001066276">
    <property type="component" value="Chromosome 7"/>
</dbReference>
<protein>
    <submittedName>
        <fullName evidence="2">Uncharacterized protein</fullName>
    </submittedName>
</protein>
<feature type="compositionally biased region" description="Basic and acidic residues" evidence="1">
    <location>
        <begin position="29"/>
        <end position="44"/>
    </location>
</feature>
<comment type="caution">
    <text evidence="2">The sequence shown here is derived from an EMBL/GenBank/DDBJ whole genome shotgun (WGS) entry which is preliminary data.</text>
</comment>
<feature type="region of interest" description="Disordered" evidence="1">
    <location>
        <begin position="25"/>
        <end position="86"/>
    </location>
</feature>
<keyword evidence="3" id="KW-1185">Reference proteome</keyword>
<gene>
    <name evidence="2" type="ORF">NDU88_010030</name>
</gene>
<name>A0AAV7PWS7_PLEWA</name>
<dbReference type="EMBL" id="JANPWB010000011">
    <property type="protein sequence ID" value="KAJ1131696.1"/>
    <property type="molecule type" value="Genomic_DNA"/>
</dbReference>
<dbReference type="AlphaFoldDB" id="A0AAV7PWS7"/>
<proteinExistence type="predicted"/>
<reference evidence="2" key="1">
    <citation type="journal article" date="2022" name="bioRxiv">
        <title>Sequencing and chromosome-scale assembly of the giantPleurodeles waltlgenome.</title>
        <authorList>
            <person name="Brown T."/>
            <person name="Elewa A."/>
            <person name="Iarovenko S."/>
            <person name="Subramanian E."/>
            <person name="Araus A.J."/>
            <person name="Petzold A."/>
            <person name="Susuki M."/>
            <person name="Suzuki K.-i.T."/>
            <person name="Hayashi T."/>
            <person name="Toyoda A."/>
            <person name="Oliveira C."/>
            <person name="Osipova E."/>
            <person name="Leigh N.D."/>
            <person name="Simon A."/>
            <person name="Yun M.H."/>
        </authorList>
    </citation>
    <scope>NUCLEOTIDE SEQUENCE</scope>
    <source>
        <strain evidence="2">20211129_DDA</strain>
        <tissue evidence="2">Liver</tissue>
    </source>
</reference>